<reference evidence="1 2" key="1">
    <citation type="submission" date="2019-09" db="EMBL/GenBank/DDBJ databases">
        <title>Genome sequence and assembly of Taibaiella sp.</title>
        <authorList>
            <person name="Chhetri G."/>
        </authorList>
    </citation>
    <scope>NUCLEOTIDE SEQUENCE [LARGE SCALE GENOMIC DNA]</scope>
    <source>
        <strain evidence="1 2">KVB11</strain>
    </source>
</reference>
<gene>
    <name evidence="1" type="ORF">F0919_17995</name>
</gene>
<dbReference type="RefSeq" id="WP_150034249.1">
    <property type="nucleotide sequence ID" value="NZ_VWSH01000004.1"/>
</dbReference>
<name>A0A5M6CCF4_9BACT</name>
<protein>
    <submittedName>
        <fullName evidence="1">Uncharacterized protein</fullName>
    </submittedName>
</protein>
<proteinExistence type="predicted"/>
<evidence type="ECO:0000313" key="2">
    <source>
        <dbReference type="Proteomes" id="UP000323632"/>
    </source>
</evidence>
<keyword evidence="2" id="KW-1185">Reference proteome</keyword>
<evidence type="ECO:0000313" key="1">
    <source>
        <dbReference type="EMBL" id="KAA5532673.1"/>
    </source>
</evidence>
<dbReference type="AlphaFoldDB" id="A0A5M6CCF4"/>
<dbReference type="Proteomes" id="UP000323632">
    <property type="component" value="Unassembled WGS sequence"/>
</dbReference>
<dbReference type="EMBL" id="VWSH01000004">
    <property type="protein sequence ID" value="KAA5532673.1"/>
    <property type="molecule type" value="Genomic_DNA"/>
</dbReference>
<sequence>MKAYFQKNYAIINEIKDLDPLEVNLLIIQLLEAKVIDFTTIVQSYVSVLSKENETKDKLLNTLALNLSSYCIYDKTERGKNLRKYIYESGVFLGFEGSPFWDKLSIEFGNEK</sequence>
<comment type="caution">
    <text evidence="1">The sequence shown here is derived from an EMBL/GenBank/DDBJ whole genome shotgun (WGS) entry which is preliminary data.</text>
</comment>
<organism evidence="1 2">
    <name type="scientific">Taibaiella lutea</name>
    <dbReference type="NCBI Taxonomy" id="2608001"/>
    <lineage>
        <taxon>Bacteria</taxon>
        <taxon>Pseudomonadati</taxon>
        <taxon>Bacteroidota</taxon>
        <taxon>Chitinophagia</taxon>
        <taxon>Chitinophagales</taxon>
        <taxon>Chitinophagaceae</taxon>
        <taxon>Taibaiella</taxon>
    </lineage>
</organism>
<accession>A0A5M6CCF4</accession>